<evidence type="ECO:0000313" key="2">
    <source>
        <dbReference type="EMBL" id="OBS02787.1"/>
    </source>
</evidence>
<evidence type="ECO:0000313" key="3">
    <source>
        <dbReference type="Proteomes" id="UP000093757"/>
    </source>
</evidence>
<dbReference type="SUPFAM" id="SSF46785">
    <property type="entry name" value="Winged helix' DNA-binding domain"/>
    <property type="match status" value="1"/>
</dbReference>
<evidence type="ECO:0000259" key="1">
    <source>
        <dbReference type="Pfam" id="PF04326"/>
    </source>
</evidence>
<dbReference type="InterPro" id="IPR038461">
    <property type="entry name" value="Schlafen_AlbA_2_dom_sf"/>
</dbReference>
<dbReference type="AlphaFoldDB" id="A0A1A6BKA4"/>
<sequence length="586" mass="62501">MRTEAMIAAARAVGTDYHAVEIKSGAGGFPGSVVDSLSAFANGDGGTVILGLDEAADFRPSKGFDAGKARDALAGACADKMEPPLRLQIDIEEFEGALIVRADVPELDPVAKPCFVKTRGAYQGSFIRGGDGDRRLTHYEVTQLLANRTQPTSDQEIVANAMMADLDDELVEGLLAMSRRRSPRAFDRLDTTDALIRLGAVARGVDGDIHPTLAGLLSLGAYPQQYFPQLFISFVVLPGVRMGQPSPDGARFLDNQTITGPIPIMVTDAVAAMIRNMRKAAVVKGIGRADRYDYPIEVIRELVVNALMHRDYSPDSRGAQVQIELYADRLVVKSPGGLYGGVSVDMLGSDDQVSTSRNRTLAAVLSDLPLPNSRGETICENRGSGIPQVMASLREAGMSPPTFEAGPAQLKVTVPQHALLSPDIIEWIGSLQARGLTDIQHLALAMMRTTGRATNPMLQAWGIDPNTAGLALRDLVARGLCVRNGGRRYASYELAAAGLPFTLPFDLAGSNAESAGTGVQGQRDAIMQAIRAGHTTTRALSDALGIKHRTVTRRVAELVNAGAIEPTRALRSRNQSYRLSAPGATP</sequence>
<gene>
    <name evidence="2" type="ORF">A9W98_13095</name>
</gene>
<dbReference type="Proteomes" id="UP000093757">
    <property type="component" value="Unassembled WGS sequence"/>
</dbReference>
<dbReference type="EMBL" id="MAEM01000144">
    <property type="protein sequence ID" value="OBS02787.1"/>
    <property type="molecule type" value="Genomic_DNA"/>
</dbReference>
<proteinExistence type="predicted"/>
<name>A0A1A6BKA4_MYCGO</name>
<comment type="caution">
    <text evidence="2">The sequence shown here is derived from an EMBL/GenBank/DDBJ whole genome shotgun (WGS) entry which is preliminary data.</text>
</comment>
<dbReference type="PANTHER" id="PTHR30595:SF6">
    <property type="entry name" value="SCHLAFEN ALBA-2 DOMAIN-CONTAINING PROTEIN"/>
    <property type="match status" value="1"/>
</dbReference>
<reference evidence="2 3" key="1">
    <citation type="submission" date="2016-06" db="EMBL/GenBank/DDBJ databases">
        <authorList>
            <person name="Kjaerup R.B."/>
            <person name="Dalgaard T.S."/>
            <person name="Juul-Madsen H.R."/>
        </authorList>
    </citation>
    <scope>NUCLEOTIDE SEQUENCE [LARGE SCALE GENOMIC DNA]</scope>
    <source>
        <strain evidence="2 3">1245752.6</strain>
    </source>
</reference>
<organism evidence="2 3">
    <name type="scientific">Mycobacterium gordonae</name>
    <dbReference type="NCBI Taxonomy" id="1778"/>
    <lineage>
        <taxon>Bacteria</taxon>
        <taxon>Bacillati</taxon>
        <taxon>Actinomycetota</taxon>
        <taxon>Actinomycetes</taxon>
        <taxon>Mycobacteriales</taxon>
        <taxon>Mycobacteriaceae</taxon>
        <taxon>Mycobacterium</taxon>
    </lineage>
</organism>
<dbReference type="Pfam" id="PF04326">
    <property type="entry name" value="SLFN_AlbA_2"/>
    <property type="match status" value="1"/>
</dbReference>
<protein>
    <recommendedName>
        <fullName evidence="1">Schlafen AlbA-2 domain-containing protein</fullName>
    </recommendedName>
</protein>
<dbReference type="Pfam" id="PF13749">
    <property type="entry name" value="HATPase_c_4"/>
    <property type="match status" value="1"/>
</dbReference>
<dbReference type="PANTHER" id="PTHR30595">
    <property type="entry name" value="GLPR-RELATED TRANSCRIPTIONAL REPRESSOR"/>
    <property type="match status" value="1"/>
</dbReference>
<accession>A0A1A6BKA4</accession>
<dbReference type="Gene3D" id="3.30.565.60">
    <property type="match status" value="1"/>
</dbReference>
<dbReference type="RefSeq" id="WP_065133077.1">
    <property type="nucleotide sequence ID" value="NZ_JACKSU010000020.1"/>
</dbReference>
<dbReference type="InterPro" id="IPR007421">
    <property type="entry name" value="Schlafen_AlbA_2_dom"/>
</dbReference>
<feature type="domain" description="Schlafen AlbA-2" evidence="1">
    <location>
        <begin position="20"/>
        <end position="136"/>
    </location>
</feature>
<dbReference type="InterPro" id="IPR038475">
    <property type="entry name" value="RecG_C_sf"/>
</dbReference>
<dbReference type="Gene3D" id="3.30.950.30">
    <property type="entry name" value="Schlafen, AAA domain"/>
    <property type="match status" value="1"/>
</dbReference>
<dbReference type="InterPro" id="IPR036390">
    <property type="entry name" value="WH_DNA-bd_sf"/>
</dbReference>